<dbReference type="HOGENOM" id="CLU_2499183_0_0_1"/>
<dbReference type="AlphaFoldDB" id="A0A0C2ZFP2"/>
<organism evidence="1 2">
    <name type="scientific">Scleroderma citrinum Foug A</name>
    <dbReference type="NCBI Taxonomy" id="1036808"/>
    <lineage>
        <taxon>Eukaryota</taxon>
        <taxon>Fungi</taxon>
        <taxon>Dikarya</taxon>
        <taxon>Basidiomycota</taxon>
        <taxon>Agaricomycotina</taxon>
        <taxon>Agaricomycetes</taxon>
        <taxon>Agaricomycetidae</taxon>
        <taxon>Boletales</taxon>
        <taxon>Sclerodermatineae</taxon>
        <taxon>Sclerodermataceae</taxon>
        <taxon>Scleroderma</taxon>
    </lineage>
</organism>
<evidence type="ECO:0008006" key="3">
    <source>
        <dbReference type="Google" id="ProtNLM"/>
    </source>
</evidence>
<proteinExistence type="predicted"/>
<gene>
    <name evidence="1" type="ORF">SCLCIDRAFT_615604</name>
</gene>
<keyword evidence="2" id="KW-1185">Reference proteome</keyword>
<dbReference type="EMBL" id="KN822244">
    <property type="protein sequence ID" value="KIM51687.1"/>
    <property type="molecule type" value="Genomic_DNA"/>
</dbReference>
<reference evidence="1 2" key="1">
    <citation type="submission" date="2014-04" db="EMBL/GenBank/DDBJ databases">
        <authorList>
            <consortium name="DOE Joint Genome Institute"/>
            <person name="Kuo A."/>
            <person name="Kohler A."/>
            <person name="Nagy L.G."/>
            <person name="Floudas D."/>
            <person name="Copeland A."/>
            <person name="Barry K.W."/>
            <person name="Cichocki N."/>
            <person name="Veneault-Fourrey C."/>
            <person name="LaButti K."/>
            <person name="Lindquist E.A."/>
            <person name="Lipzen A."/>
            <person name="Lundell T."/>
            <person name="Morin E."/>
            <person name="Murat C."/>
            <person name="Sun H."/>
            <person name="Tunlid A."/>
            <person name="Henrissat B."/>
            <person name="Grigoriev I.V."/>
            <person name="Hibbett D.S."/>
            <person name="Martin F."/>
            <person name="Nordberg H.P."/>
            <person name="Cantor M.N."/>
            <person name="Hua S.X."/>
        </authorList>
    </citation>
    <scope>NUCLEOTIDE SEQUENCE [LARGE SCALE GENOMIC DNA]</scope>
    <source>
        <strain evidence="1 2">Foug A</strain>
    </source>
</reference>
<dbReference type="Proteomes" id="UP000053989">
    <property type="component" value="Unassembled WGS sequence"/>
</dbReference>
<protein>
    <recommendedName>
        <fullName evidence="3">Non-specific serine/threonine protein kinase</fullName>
    </recommendedName>
</protein>
<evidence type="ECO:0000313" key="2">
    <source>
        <dbReference type="Proteomes" id="UP000053989"/>
    </source>
</evidence>
<reference evidence="2" key="2">
    <citation type="submission" date="2015-01" db="EMBL/GenBank/DDBJ databases">
        <title>Evolutionary Origins and Diversification of the Mycorrhizal Mutualists.</title>
        <authorList>
            <consortium name="DOE Joint Genome Institute"/>
            <consortium name="Mycorrhizal Genomics Consortium"/>
            <person name="Kohler A."/>
            <person name="Kuo A."/>
            <person name="Nagy L.G."/>
            <person name="Floudas D."/>
            <person name="Copeland A."/>
            <person name="Barry K.W."/>
            <person name="Cichocki N."/>
            <person name="Veneault-Fourrey C."/>
            <person name="LaButti K."/>
            <person name="Lindquist E.A."/>
            <person name="Lipzen A."/>
            <person name="Lundell T."/>
            <person name="Morin E."/>
            <person name="Murat C."/>
            <person name="Riley R."/>
            <person name="Ohm R."/>
            <person name="Sun H."/>
            <person name="Tunlid A."/>
            <person name="Henrissat B."/>
            <person name="Grigoriev I.V."/>
            <person name="Hibbett D.S."/>
            <person name="Martin F."/>
        </authorList>
    </citation>
    <scope>NUCLEOTIDE SEQUENCE [LARGE SCALE GENOMIC DNA]</scope>
    <source>
        <strain evidence="2">Foug A</strain>
    </source>
</reference>
<accession>A0A0C2ZFP2</accession>
<evidence type="ECO:0000313" key="1">
    <source>
        <dbReference type="EMBL" id="KIM51687.1"/>
    </source>
</evidence>
<dbReference type="InParanoid" id="A0A0C2ZFP2"/>
<sequence>MAAASNDQLSPTRRLLACSHLISQGAEAKVYKAYLEDPPRSCQKEGKDAWQTEEMMPVLLKYRFNKRWGSSCADALPAVRRQCTRH</sequence>
<name>A0A0C2ZFP2_9AGAM</name>